<feature type="coiled-coil region" evidence="1">
    <location>
        <begin position="49"/>
        <end position="76"/>
    </location>
</feature>
<evidence type="ECO:0000313" key="3">
    <source>
        <dbReference type="Proteomes" id="UP001595978"/>
    </source>
</evidence>
<name>A0ABW0R9V6_9BACL</name>
<keyword evidence="1" id="KW-0175">Coiled coil</keyword>
<accession>A0ABW0R9V6</accession>
<evidence type="ECO:0000313" key="2">
    <source>
        <dbReference type="EMBL" id="MFC5541574.1"/>
    </source>
</evidence>
<gene>
    <name evidence="2" type="ORF">ACFPOH_07325</name>
</gene>
<dbReference type="Proteomes" id="UP001595978">
    <property type="component" value="Unassembled WGS sequence"/>
</dbReference>
<reference evidence="3" key="1">
    <citation type="journal article" date="2019" name="Int. J. Syst. Evol. Microbiol.">
        <title>The Global Catalogue of Microorganisms (GCM) 10K type strain sequencing project: providing services to taxonomists for standard genome sequencing and annotation.</title>
        <authorList>
            <consortium name="The Broad Institute Genomics Platform"/>
            <consortium name="The Broad Institute Genome Sequencing Center for Infectious Disease"/>
            <person name="Wu L."/>
            <person name="Ma J."/>
        </authorList>
    </citation>
    <scope>NUCLEOTIDE SEQUENCE [LARGE SCALE GENOMIC DNA]</scope>
    <source>
        <strain evidence="3">CCUG 56331</strain>
    </source>
</reference>
<evidence type="ECO:0000256" key="1">
    <source>
        <dbReference type="SAM" id="Coils"/>
    </source>
</evidence>
<sequence length="305" mass="33019">MAEQLPVWNNPGIEPSTDLKVNGWQPGQKPSAQHFNWLFNRAYKCLEELQGDSSKITELEQTLTELEQTVTLNDEKFNEHLADTATGAHKAKNIAVEDPDGLFTASDVEDVLKELFTNADNAQKGIASVVGLPATSSDTLEQLITHIQNAKNTMATNLTAKGISASGAEALQALANKIANVNTGKKWASGTATVSSNTETVYYVSGSPAAKRTVTVPYSAIGFIPSTIIMRVKEPNIEYRTIYEANENDSLYPNACKDSTYNNGQLTASTFNIKADVAPLYVNENGFKLPTNAPGGLLVEWVAFE</sequence>
<dbReference type="RefSeq" id="WP_390309272.1">
    <property type="nucleotide sequence ID" value="NZ_JBHSNQ010000058.1"/>
</dbReference>
<protein>
    <recommendedName>
        <fullName evidence="4">Tail fiber protein</fullName>
    </recommendedName>
</protein>
<proteinExistence type="predicted"/>
<dbReference type="EMBL" id="JBHSNQ010000058">
    <property type="protein sequence ID" value="MFC5541574.1"/>
    <property type="molecule type" value="Genomic_DNA"/>
</dbReference>
<comment type="caution">
    <text evidence="2">The sequence shown here is derived from an EMBL/GenBank/DDBJ whole genome shotgun (WGS) entry which is preliminary data.</text>
</comment>
<evidence type="ECO:0008006" key="4">
    <source>
        <dbReference type="Google" id="ProtNLM"/>
    </source>
</evidence>
<organism evidence="2 3">
    <name type="scientific">Ureibacillus suwonensis</name>
    <dbReference type="NCBI Taxonomy" id="313007"/>
    <lineage>
        <taxon>Bacteria</taxon>
        <taxon>Bacillati</taxon>
        <taxon>Bacillota</taxon>
        <taxon>Bacilli</taxon>
        <taxon>Bacillales</taxon>
        <taxon>Caryophanaceae</taxon>
        <taxon>Ureibacillus</taxon>
    </lineage>
</organism>
<keyword evidence="3" id="KW-1185">Reference proteome</keyword>